<accession>A0A9D5P375</accession>
<dbReference type="AlphaFoldDB" id="A0A9D5P375"/>
<evidence type="ECO:0000313" key="2">
    <source>
        <dbReference type="Proteomes" id="UP000806522"/>
    </source>
</evidence>
<name>A0A9D5P375_XYLRU</name>
<protein>
    <recommendedName>
        <fullName evidence="3">WYL domain-containing protein</fullName>
    </recommendedName>
</protein>
<organism evidence="1 2">
    <name type="scientific">Xylanibacter ruminicola</name>
    <name type="common">Prevotella ruminicola</name>
    <dbReference type="NCBI Taxonomy" id="839"/>
    <lineage>
        <taxon>Bacteria</taxon>
        <taxon>Pseudomonadati</taxon>
        <taxon>Bacteroidota</taxon>
        <taxon>Bacteroidia</taxon>
        <taxon>Bacteroidales</taxon>
        <taxon>Prevotellaceae</taxon>
        <taxon>Xylanibacter</taxon>
    </lineage>
</organism>
<comment type="caution">
    <text evidence="1">The sequence shown here is derived from an EMBL/GenBank/DDBJ whole genome shotgun (WGS) entry which is preliminary data.</text>
</comment>
<evidence type="ECO:0008006" key="3">
    <source>
        <dbReference type="Google" id="ProtNLM"/>
    </source>
</evidence>
<dbReference type="EMBL" id="SUYC01000027">
    <property type="protein sequence ID" value="MBE6272181.1"/>
    <property type="molecule type" value="Genomic_DNA"/>
</dbReference>
<proteinExistence type="predicted"/>
<reference evidence="1" key="1">
    <citation type="submission" date="2019-04" db="EMBL/GenBank/DDBJ databases">
        <title>Evolution of Biomass-Degrading Anaerobic Consortia Revealed by Metagenomics.</title>
        <authorList>
            <person name="Peng X."/>
        </authorList>
    </citation>
    <scope>NUCLEOTIDE SEQUENCE</scope>
    <source>
        <strain evidence="1">SIG140</strain>
    </source>
</reference>
<evidence type="ECO:0000313" key="1">
    <source>
        <dbReference type="EMBL" id="MBE6272181.1"/>
    </source>
</evidence>
<dbReference type="Proteomes" id="UP000806522">
    <property type="component" value="Unassembled WGS sequence"/>
</dbReference>
<sequence length="138" mass="16009">MPVNKNALLRYKIIDRSLRNRYRRWTIENLVDAVSDALYDMEGIQKGVSLRTVQADIQMMRSDKLGYNAPIEVYDQKFYRYADSNYSITELPLTKEDVRLIDKAVDLLAKAEGQPELQATGRVLKRVRKRLIAILNFG</sequence>
<gene>
    <name evidence="1" type="ORF">E7101_14755</name>
</gene>